<evidence type="ECO:0000313" key="5">
    <source>
        <dbReference type="Proteomes" id="UP000321570"/>
    </source>
</evidence>
<dbReference type="Pfam" id="PF04991">
    <property type="entry name" value="LicD"/>
    <property type="match status" value="1"/>
</dbReference>
<evidence type="ECO:0000313" key="3">
    <source>
        <dbReference type="EMBL" id="VUZ50690.1"/>
    </source>
</evidence>
<dbReference type="Proteomes" id="UP000274504">
    <property type="component" value="Unassembled WGS sequence"/>
</dbReference>
<dbReference type="EMBL" id="CABIJS010000388">
    <property type="protein sequence ID" value="VUZ50690.1"/>
    <property type="molecule type" value="Genomic_DNA"/>
</dbReference>
<accession>A0A0R3SV50</accession>
<keyword evidence="5" id="KW-1185">Reference proteome</keyword>
<dbReference type="PANTHER" id="PTHR13627:SF35">
    <property type="entry name" value="LICD FAMILY PROTEIN"/>
    <property type="match status" value="1"/>
</dbReference>
<evidence type="ECO:0000259" key="1">
    <source>
        <dbReference type="Pfam" id="PF04991"/>
    </source>
</evidence>
<protein>
    <submittedName>
        <fullName evidence="6">Lipopolysaccharide choline phosphotransferase</fullName>
    </submittedName>
</protein>
<organism evidence="6">
    <name type="scientific">Hymenolepis diminuta</name>
    <name type="common">Rat tapeworm</name>
    <dbReference type="NCBI Taxonomy" id="6216"/>
    <lineage>
        <taxon>Eukaryota</taxon>
        <taxon>Metazoa</taxon>
        <taxon>Spiralia</taxon>
        <taxon>Lophotrochozoa</taxon>
        <taxon>Platyhelminthes</taxon>
        <taxon>Cestoda</taxon>
        <taxon>Eucestoda</taxon>
        <taxon>Cyclophyllidea</taxon>
        <taxon>Hymenolepididae</taxon>
        <taxon>Hymenolepis</taxon>
    </lineage>
</organism>
<dbReference type="EMBL" id="UYSG01011287">
    <property type="protein sequence ID" value="VDL61741.1"/>
    <property type="molecule type" value="Genomic_DNA"/>
</dbReference>
<name>A0A0R3SV50_HYMDI</name>
<dbReference type="PANTHER" id="PTHR13627">
    <property type="entry name" value="FUKUTIN RELATED PROTEIN"/>
    <property type="match status" value="1"/>
</dbReference>
<evidence type="ECO:0000313" key="2">
    <source>
        <dbReference type="EMBL" id="VDL61741.1"/>
    </source>
</evidence>
<dbReference type="AlphaFoldDB" id="A0A0R3SV50"/>
<dbReference type="OrthoDB" id="419198at2759"/>
<evidence type="ECO:0000313" key="4">
    <source>
        <dbReference type="Proteomes" id="UP000274504"/>
    </source>
</evidence>
<dbReference type="InterPro" id="IPR007074">
    <property type="entry name" value="LicD/FKTN/FKRP_NTP_transf"/>
</dbReference>
<proteinExistence type="predicted"/>
<dbReference type="Proteomes" id="UP000321570">
    <property type="component" value="Unassembled WGS sequence"/>
</dbReference>
<sequence length="336" mass="38737">MLVIRLTYPRSIFIRPIALSDPTFTNSDPYLVLQDRGPDLESLPDLSSMSWPYSIRPNFTRTSTGKYFDLKLSQGQYNSLKRLLNEFQRVMISLKLQNQWFLSAGSLIGSLRHHDVIPWDDDVDVCVDVQYRKLIQSALKNLSSEFTTASQLVRDKLFFKPLDESVDVNSSTIGSFRIPGYTWSWPFLDILYFQRIGSHTAREITWESIDYDLTKIFPVTYRPFGGQWYPAPRNPIHMLKTYYADNDVCVSAYYSHALEHAVDSETVNCSSLLDKHPFVKRCPSSVTSSRSDRLLFCDEYLVDGNGKTHHKIQTLLRSDEIDALEFTAIHEKFSCP</sequence>
<dbReference type="GO" id="GO:0009100">
    <property type="term" value="P:glycoprotein metabolic process"/>
    <property type="evidence" value="ECO:0007669"/>
    <property type="project" value="UniProtKB-ARBA"/>
</dbReference>
<dbReference type="WBParaSite" id="HDID_0000942501-mRNA-1">
    <property type="protein sequence ID" value="HDID_0000942501-mRNA-1"/>
    <property type="gene ID" value="HDID_0000942501"/>
</dbReference>
<reference evidence="2 4" key="2">
    <citation type="submission" date="2018-11" db="EMBL/GenBank/DDBJ databases">
        <authorList>
            <consortium name="Pathogen Informatics"/>
        </authorList>
    </citation>
    <scope>NUCLEOTIDE SEQUENCE [LARGE SCALE GENOMIC DNA]</scope>
</reference>
<reference evidence="6" key="1">
    <citation type="submission" date="2017-02" db="UniProtKB">
        <authorList>
            <consortium name="WormBaseParasite"/>
        </authorList>
    </citation>
    <scope>IDENTIFICATION</scope>
</reference>
<reference evidence="3 5" key="3">
    <citation type="submission" date="2019-07" db="EMBL/GenBank/DDBJ databases">
        <authorList>
            <person name="Jastrzebski P J."/>
            <person name="Paukszto L."/>
            <person name="Jastrzebski P J."/>
        </authorList>
    </citation>
    <scope>NUCLEOTIDE SEQUENCE [LARGE SCALE GENOMIC DNA]</scope>
    <source>
        <strain evidence="3 5">WMS-il1</strain>
    </source>
</reference>
<dbReference type="STRING" id="6216.A0A0R3SV50"/>
<dbReference type="InterPro" id="IPR052613">
    <property type="entry name" value="LicD_transferase"/>
</dbReference>
<feature type="domain" description="LicD/FKTN/FKRP nucleotidyltransferase" evidence="1">
    <location>
        <begin position="100"/>
        <end position="170"/>
    </location>
</feature>
<evidence type="ECO:0000313" key="6">
    <source>
        <dbReference type="WBParaSite" id="HDID_0000942501-mRNA-1"/>
    </source>
</evidence>
<gene>
    <name evidence="2" type="ORF">HDID_LOCUS9423</name>
    <name evidence="3" type="ORF">WMSIL1_LOCUS9593</name>
</gene>